<organism evidence="2 3">
    <name type="scientific">Scleroderma citrinum Foug A</name>
    <dbReference type="NCBI Taxonomy" id="1036808"/>
    <lineage>
        <taxon>Eukaryota</taxon>
        <taxon>Fungi</taxon>
        <taxon>Dikarya</taxon>
        <taxon>Basidiomycota</taxon>
        <taxon>Agaricomycotina</taxon>
        <taxon>Agaricomycetes</taxon>
        <taxon>Agaricomycetidae</taxon>
        <taxon>Boletales</taxon>
        <taxon>Sclerodermatineae</taxon>
        <taxon>Sclerodermataceae</taxon>
        <taxon>Scleroderma</taxon>
    </lineage>
</organism>
<proteinExistence type="predicted"/>
<protein>
    <submittedName>
        <fullName evidence="2">Uncharacterized protein</fullName>
    </submittedName>
</protein>
<reference evidence="3" key="2">
    <citation type="submission" date="2015-01" db="EMBL/GenBank/DDBJ databases">
        <title>Evolutionary Origins and Diversification of the Mycorrhizal Mutualists.</title>
        <authorList>
            <consortium name="DOE Joint Genome Institute"/>
            <consortium name="Mycorrhizal Genomics Consortium"/>
            <person name="Kohler A."/>
            <person name="Kuo A."/>
            <person name="Nagy L.G."/>
            <person name="Floudas D."/>
            <person name="Copeland A."/>
            <person name="Barry K.W."/>
            <person name="Cichocki N."/>
            <person name="Veneault-Fourrey C."/>
            <person name="LaButti K."/>
            <person name="Lindquist E.A."/>
            <person name="Lipzen A."/>
            <person name="Lundell T."/>
            <person name="Morin E."/>
            <person name="Murat C."/>
            <person name="Riley R."/>
            <person name="Ohm R."/>
            <person name="Sun H."/>
            <person name="Tunlid A."/>
            <person name="Henrissat B."/>
            <person name="Grigoriev I.V."/>
            <person name="Hibbett D.S."/>
            <person name="Martin F."/>
        </authorList>
    </citation>
    <scope>NUCLEOTIDE SEQUENCE [LARGE SCALE GENOMIC DNA]</scope>
    <source>
        <strain evidence="3">Foug A</strain>
    </source>
</reference>
<gene>
    <name evidence="2" type="ORF">SCLCIDRAFT_1209148</name>
</gene>
<dbReference type="HOGENOM" id="CLU_2428362_0_0_1"/>
<evidence type="ECO:0000256" key="1">
    <source>
        <dbReference type="SAM" id="MobiDB-lite"/>
    </source>
</evidence>
<dbReference type="Proteomes" id="UP000053989">
    <property type="component" value="Unassembled WGS sequence"/>
</dbReference>
<evidence type="ECO:0000313" key="2">
    <source>
        <dbReference type="EMBL" id="KIM68933.1"/>
    </source>
</evidence>
<name>A0A0C3A5G9_9AGAM</name>
<sequence length="91" mass="9760">METGAAAVHHQGGRAPDELLNHRRQQGIRDETSKLRHVVASSWGGGEPDGATWAQLAIAIVLLSGRNSIGAVYNLETHLPNALRIQMQLGS</sequence>
<dbReference type="EMBL" id="KN822008">
    <property type="protein sequence ID" value="KIM68933.1"/>
    <property type="molecule type" value="Genomic_DNA"/>
</dbReference>
<accession>A0A0C3A5G9</accession>
<dbReference type="AlphaFoldDB" id="A0A0C3A5G9"/>
<evidence type="ECO:0000313" key="3">
    <source>
        <dbReference type="Proteomes" id="UP000053989"/>
    </source>
</evidence>
<feature type="region of interest" description="Disordered" evidence="1">
    <location>
        <begin position="1"/>
        <end position="20"/>
    </location>
</feature>
<reference evidence="2 3" key="1">
    <citation type="submission" date="2014-04" db="EMBL/GenBank/DDBJ databases">
        <authorList>
            <consortium name="DOE Joint Genome Institute"/>
            <person name="Kuo A."/>
            <person name="Kohler A."/>
            <person name="Nagy L.G."/>
            <person name="Floudas D."/>
            <person name="Copeland A."/>
            <person name="Barry K.W."/>
            <person name="Cichocki N."/>
            <person name="Veneault-Fourrey C."/>
            <person name="LaButti K."/>
            <person name="Lindquist E.A."/>
            <person name="Lipzen A."/>
            <person name="Lundell T."/>
            <person name="Morin E."/>
            <person name="Murat C."/>
            <person name="Sun H."/>
            <person name="Tunlid A."/>
            <person name="Henrissat B."/>
            <person name="Grigoriev I.V."/>
            <person name="Hibbett D.S."/>
            <person name="Martin F."/>
            <person name="Nordberg H.P."/>
            <person name="Cantor M.N."/>
            <person name="Hua S.X."/>
        </authorList>
    </citation>
    <scope>NUCLEOTIDE SEQUENCE [LARGE SCALE GENOMIC DNA]</scope>
    <source>
        <strain evidence="2 3">Foug A</strain>
    </source>
</reference>
<dbReference type="InParanoid" id="A0A0C3A5G9"/>
<keyword evidence="3" id="KW-1185">Reference proteome</keyword>